<protein>
    <submittedName>
        <fullName evidence="1">Uncharacterized protein</fullName>
    </submittedName>
</protein>
<reference evidence="1" key="1">
    <citation type="journal article" date="2015" name="Nature">
        <title>Complex archaea that bridge the gap between prokaryotes and eukaryotes.</title>
        <authorList>
            <person name="Spang A."/>
            <person name="Saw J.H."/>
            <person name="Jorgensen S.L."/>
            <person name="Zaremba-Niedzwiedzka K."/>
            <person name="Martijn J."/>
            <person name="Lind A.E."/>
            <person name="van Eijk R."/>
            <person name="Schleper C."/>
            <person name="Guy L."/>
            <person name="Ettema T.J."/>
        </authorList>
    </citation>
    <scope>NUCLEOTIDE SEQUENCE</scope>
</reference>
<proteinExistence type="predicted"/>
<dbReference type="EMBL" id="LAZR01000009">
    <property type="protein sequence ID" value="KKO08579.1"/>
    <property type="molecule type" value="Genomic_DNA"/>
</dbReference>
<accession>A0A0F9YUT6</accession>
<sequence length="173" mass="18649">MNALKNISLTMGFVLAAGSVLAQSTSERHVWQDTRYFGPYSRTATAITGPIKLSGNPEFATAGSRMFLQFANGTSVELISEGAFSRSWDYASDGKQTAEVFRAASPPAELLNGNRICGGPPSDLPIYFVFHESRSYSNSLLLNLAVFQSDSVPVDINSEGLCGTFSYDVETPT</sequence>
<organism evidence="1">
    <name type="scientific">marine sediment metagenome</name>
    <dbReference type="NCBI Taxonomy" id="412755"/>
    <lineage>
        <taxon>unclassified sequences</taxon>
        <taxon>metagenomes</taxon>
        <taxon>ecological metagenomes</taxon>
    </lineage>
</organism>
<name>A0A0F9YUT6_9ZZZZ</name>
<evidence type="ECO:0000313" key="1">
    <source>
        <dbReference type="EMBL" id="KKO08579.1"/>
    </source>
</evidence>
<gene>
    <name evidence="1" type="ORF">LCGC14_0045190</name>
</gene>
<dbReference type="AlphaFoldDB" id="A0A0F9YUT6"/>
<comment type="caution">
    <text evidence="1">The sequence shown here is derived from an EMBL/GenBank/DDBJ whole genome shotgun (WGS) entry which is preliminary data.</text>
</comment>